<keyword evidence="3" id="KW-0732">Signal</keyword>
<comment type="similarity">
    <text evidence="1">Belongs to the glycosyltransferase 90 family.</text>
</comment>
<dbReference type="AlphaFoldDB" id="A0A7S3R9R4"/>
<feature type="chain" id="PRO_5030626353" description="Glycosyl transferase CAP10 domain-containing protein" evidence="3">
    <location>
        <begin position="32"/>
        <end position="378"/>
    </location>
</feature>
<protein>
    <recommendedName>
        <fullName evidence="4">Glycosyl transferase CAP10 domain-containing protein</fullName>
    </recommendedName>
</protein>
<dbReference type="InterPro" id="IPR006598">
    <property type="entry name" value="CAP10"/>
</dbReference>
<dbReference type="GO" id="GO:0016740">
    <property type="term" value="F:transferase activity"/>
    <property type="evidence" value="ECO:0007669"/>
    <property type="project" value="UniProtKB-KW"/>
</dbReference>
<evidence type="ECO:0000313" key="5">
    <source>
        <dbReference type="EMBL" id="CAE0506932.1"/>
    </source>
</evidence>
<feature type="signal peptide" evidence="3">
    <location>
        <begin position="1"/>
        <end position="31"/>
    </location>
</feature>
<reference evidence="5" key="1">
    <citation type="submission" date="2021-01" db="EMBL/GenBank/DDBJ databases">
        <authorList>
            <person name="Corre E."/>
            <person name="Pelletier E."/>
            <person name="Niang G."/>
            <person name="Scheremetjew M."/>
            <person name="Finn R."/>
            <person name="Kale V."/>
            <person name="Holt S."/>
            <person name="Cochrane G."/>
            <person name="Meng A."/>
            <person name="Brown T."/>
            <person name="Cohen L."/>
        </authorList>
    </citation>
    <scope>NUCLEOTIDE SEQUENCE</scope>
    <source>
        <strain evidence="5">CCMP1320</strain>
    </source>
</reference>
<accession>A0A7S3R9R4</accession>
<evidence type="ECO:0000256" key="3">
    <source>
        <dbReference type="SAM" id="SignalP"/>
    </source>
</evidence>
<proteinExistence type="inferred from homology"/>
<dbReference type="Pfam" id="PF05686">
    <property type="entry name" value="Glyco_transf_90"/>
    <property type="match status" value="1"/>
</dbReference>
<evidence type="ECO:0000256" key="2">
    <source>
        <dbReference type="ARBA" id="ARBA00022679"/>
    </source>
</evidence>
<dbReference type="SMART" id="SM00672">
    <property type="entry name" value="CAP10"/>
    <property type="match status" value="1"/>
</dbReference>
<dbReference type="PANTHER" id="PTHR12203:SF35">
    <property type="entry name" value="PROTEIN O-GLUCOSYLTRANSFERASE 1"/>
    <property type="match status" value="1"/>
</dbReference>
<dbReference type="InterPro" id="IPR051091">
    <property type="entry name" value="O-Glucosyltr/Glycosyltrsf_90"/>
</dbReference>
<dbReference type="EMBL" id="HBIP01036229">
    <property type="protein sequence ID" value="CAE0506932.1"/>
    <property type="molecule type" value="Transcribed_RNA"/>
</dbReference>
<dbReference type="PANTHER" id="PTHR12203">
    <property type="entry name" value="KDEL LYS-ASP-GLU-LEU CONTAINING - RELATED"/>
    <property type="match status" value="1"/>
</dbReference>
<gene>
    <name evidence="5" type="ORF">DTER00134_LOCUS22008</name>
</gene>
<evidence type="ECO:0000259" key="4">
    <source>
        <dbReference type="SMART" id="SM00672"/>
    </source>
</evidence>
<evidence type="ECO:0000256" key="1">
    <source>
        <dbReference type="ARBA" id="ARBA00010118"/>
    </source>
</evidence>
<sequence>MHDLISPSYIKLTHHTSLVLVLNSLISSVASFGIQPELLSSHSKQCRQNFEELGLNPIKPFEAFSGYYLLNRRAIDYRFHGSEMICYLNGTHLLCIKNKGYSSGHIPWEKARRSIFLRFIVDFLTFVKGSFHLLTLPPIIFRTTSSDVGIPSKPSAHVCLHATGLDFTLCQGTIVLPVHFNQLVGRMSVYVKDAAKIGSWKQKREVACWRGNNNPPHPSSLRNRLVRIAEKVSFIDAAFGEYSWSNLTSCKVIIAVDGYGYFSHVIKRALLSGSVVARVAHESGNGEWFEPFLIPYYNFVPIRSDLSDLESVVRWIINNDKAAHTIAQNAYLTFRQLFNARMMSCYGLLSLDFWSSRQVVDFNATDLFFKESDTVDKL</sequence>
<organism evidence="5">
    <name type="scientific">Dunaliella tertiolecta</name>
    <name type="common">Green alga</name>
    <dbReference type="NCBI Taxonomy" id="3047"/>
    <lineage>
        <taxon>Eukaryota</taxon>
        <taxon>Viridiplantae</taxon>
        <taxon>Chlorophyta</taxon>
        <taxon>core chlorophytes</taxon>
        <taxon>Chlorophyceae</taxon>
        <taxon>CS clade</taxon>
        <taxon>Chlamydomonadales</taxon>
        <taxon>Dunaliellaceae</taxon>
        <taxon>Dunaliella</taxon>
    </lineage>
</organism>
<keyword evidence="2" id="KW-0808">Transferase</keyword>
<name>A0A7S3R9R4_DUNTE</name>
<feature type="domain" description="Glycosyl transferase CAP10" evidence="4">
    <location>
        <begin position="116"/>
        <end position="354"/>
    </location>
</feature>